<organism evidence="1 2">
    <name type="scientific">Polaribacter vadi</name>
    <dbReference type="NCBI Taxonomy" id="1774273"/>
    <lineage>
        <taxon>Bacteria</taxon>
        <taxon>Pseudomonadati</taxon>
        <taxon>Bacteroidota</taxon>
        <taxon>Flavobacteriia</taxon>
        <taxon>Flavobacteriales</taxon>
        <taxon>Flavobacteriaceae</taxon>
    </lineage>
</organism>
<comment type="caution">
    <text evidence="1">The sequence shown here is derived from an EMBL/GenBank/DDBJ whole genome shotgun (WGS) entry which is preliminary data.</text>
</comment>
<dbReference type="AlphaFoldDB" id="A0A1B8TSF9"/>
<dbReference type="RefSeq" id="WP_065319612.1">
    <property type="nucleotide sequence ID" value="NZ_CP017477.1"/>
</dbReference>
<proteinExistence type="predicted"/>
<reference evidence="2" key="1">
    <citation type="submission" date="2016-02" db="EMBL/GenBank/DDBJ databases">
        <authorList>
            <person name="Shin S.-K."/>
            <person name="Yi H."/>
            <person name="Kim E."/>
        </authorList>
    </citation>
    <scope>NUCLEOTIDE SEQUENCE [LARGE SCALE GENOMIC DNA]</scope>
    <source>
        <strain evidence="2">LPB0003</strain>
    </source>
</reference>
<sequence>MKNYFLLIFALTSLLSHSQYNNGMRNQRQRQMNQTPRQAPEPKYEIEKYLGILIYDIEKYAKKSSIKLSSEEGKKFSEVLTKFNKKLKDFRRINSFTLNSTREMVENFQKNAQKSGDFSERANIQKKMTENLKPISETLRIYDKELDTTMQEILSEKQYKKWIKYNRKNYKVFPKDDVENEEKEN</sequence>
<accession>A0A1B8TSF9</accession>
<gene>
    <name evidence="1" type="ORF">LPB3_10745</name>
</gene>
<dbReference type="EMBL" id="LSFM01000023">
    <property type="protein sequence ID" value="OBY62627.1"/>
    <property type="molecule type" value="Genomic_DNA"/>
</dbReference>
<dbReference type="Proteomes" id="UP000092584">
    <property type="component" value="Unassembled WGS sequence"/>
</dbReference>
<dbReference type="KEGG" id="pob:LPB03_10735"/>
<evidence type="ECO:0000313" key="2">
    <source>
        <dbReference type="Proteomes" id="UP000092584"/>
    </source>
</evidence>
<name>A0A1B8TSF9_9FLAO</name>
<dbReference type="OrthoDB" id="1201761at2"/>
<dbReference type="STRING" id="1774273.LPB03_10735"/>
<evidence type="ECO:0000313" key="1">
    <source>
        <dbReference type="EMBL" id="OBY62627.1"/>
    </source>
</evidence>
<keyword evidence="2" id="KW-1185">Reference proteome</keyword>
<protein>
    <submittedName>
        <fullName evidence="1">Uncharacterized protein</fullName>
    </submittedName>
</protein>